<evidence type="ECO:0000313" key="1">
    <source>
        <dbReference type="EMBL" id="NMW65717.1"/>
    </source>
</evidence>
<organism evidence="1 2">
    <name type="scientific">Mobiluncus mulieris</name>
    <dbReference type="NCBI Taxonomy" id="2052"/>
    <lineage>
        <taxon>Bacteria</taxon>
        <taxon>Bacillati</taxon>
        <taxon>Actinomycetota</taxon>
        <taxon>Actinomycetes</taxon>
        <taxon>Actinomycetales</taxon>
        <taxon>Actinomycetaceae</taxon>
        <taxon>Mobiluncus</taxon>
    </lineage>
</organism>
<sequence length="47" mass="5608">MRRLLEYAARASAPPQRYLDSQAASQDTECKSKDLDFQMMMRRWRQA</sequence>
<gene>
    <name evidence="1" type="ORF">HHJ78_09380</name>
</gene>
<accession>A0A7Y0Y515</accession>
<reference evidence="1 2" key="1">
    <citation type="submission" date="2020-04" db="EMBL/GenBank/DDBJ databases">
        <title>Antimicrobial susceptibility and clonality of vaginal-derived multi-drug resistant Mobiluncus isolates in China.</title>
        <authorList>
            <person name="Zhang X."/>
        </authorList>
    </citation>
    <scope>NUCLEOTIDE SEQUENCE [LARGE SCALE GENOMIC DNA]</scope>
    <source>
        <strain evidence="1 2">13</strain>
    </source>
</reference>
<proteinExistence type="predicted"/>
<dbReference type="EMBL" id="JABCUR010000009">
    <property type="protein sequence ID" value="NMW65717.1"/>
    <property type="molecule type" value="Genomic_DNA"/>
</dbReference>
<protein>
    <submittedName>
        <fullName evidence="1">Uncharacterized protein</fullName>
    </submittedName>
</protein>
<dbReference type="AlphaFoldDB" id="A0A7Y0Y515"/>
<dbReference type="Proteomes" id="UP000578252">
    <property type="component" value="Unassembled WGS sequence"/>
</dbReference>
<evidence type="ECO:0000313" key="2">
    <source>
        <dbReference type="Proteomes" id="UP000578252"/>
    </source>
</evidence>
<comment type="caution">
    <text evidence="1">The sequence shown here is derived from an EMBL/GenBank/DDBJ whole genome shotgun (WGS) entry which is preliminary data.</text>
</comment>
<name>A0A7Y0Y515_9ACTO</name>